<proteinExistence type="predicted"/>
<evidence type="ECO:0000256" key="1">
    <source>
        <dbReference type="SAM" id="Phobius"/>
    </source>
</evidence>
<sequence length="321" mass="36502">MLLTYLCLIFIILGSEGTDNTFTKIVGISLGLCVICLSKAYATFVLSTEHNHNIRPSNLKSNRLYIDNEHASNTFVVNWACEELGSWNGVQIEAFVAIVPENNLDYNTHLCFFVSDTTLTYQTHLRSNVFAQSYYTYTSGTPNKKFFDWLTKKNIYNFFGFAFVFALQKKKKKKKKKIGPENKTTRLNTMPLSVLVLILLGGGYVCAINRPRSNKIAKVKENEEWYHYKIDKYSAIKNRDINVQKPLNMFSKRTATTELANEIQSQPVTCDVRTGKTLLRDNSNRQLKGFAQYFAMKIPSNNGEVVVATFTPLTKSGPCRS</sequence>
<feature type="signal peptide" evidence="2">
    <location>
        <begin position="1"/>
        <end position="17"/>
    </location>
</feature>
<evidence type="ECO:0000313" key="4">
    <source>
        <dbReference type="Proteomes" id="UP000023152"/>
    </source>
</evidence>
<name>X6N571_RETFI</name>
<evidence type="ECO:0000256" key="2">
    <source>
        <dbReference type="SAM" id="SignalP"/>
    </source>
</evidence>
<accession>X6N571</accession>
<protein>
    <submittedName>
        <fullName evidence="3">Uncharacterized protein</fullName>
    </submittedName>
</protein>
<keyword evidence="2" id="KW-0732">Signal</keyword>
<organism evidence="3 4">
    <name type="scientific">Reticulomyxa filosa</name>
    <dbReference type="NCBI Taxonomy" id="46433"/>
    <lineage>
        <taxon>Eukaryota</taxon>
        <taxon>Sar</taxon>
        <taxon>Rhizaria</taxon>
        <taxon>Retaria</taxon>
        <taxon>Foraminifera</taxon>
        <taxon>Monothalamids</taxon>
        <taxon>Reticulomyxidae</taxon>
        <taxon>Reticulomyxa</taxon>
    </lineage>
</organism>
<evidence type="ECO:0000313" key="3">
    <source>
        <dbReference type="EMBL" id="ETO21191.1"/>
    </source>
</evidence>
<keyword evidence="1" id="KW-1133">Transmembrane helix</keyword>
<dbReference type="AlphaFoldDB" id="X6N571"/>
<reference evidence="3 4" key="1">
    <citation type="journal article" date="2013" name="Curr. Biol.">
        <title>The Genome of the Foraminiferan Reticulomyxa filosa.</title>
        <authorList>
            <person name="Glockner G."/>
            <person name="Hulsmann N."/>
            <person name="Schleicher M."/>
            <person name="Noegel A.A."/>
            <person name="Eichinger L."/>
            <person name="Gallinger C."/>
            <person name="Pawlowski J."/>
            <person name="Sierra R."/>
            <person name="Euteneuer U."/>
            <person name="Pillet L."/>
            <person name="Moustafa A."/>
            <person name="Platzer M."/>
            <person name="Groth M."/>
            <person name="Szafranski K."/>
            <person name="Schliwa M."/>
        </authorList>
    </citation>
    <scope>NUCLEOTIDE SEQUENCE [LARGE SCALE GENOMIC DNA]</scope>
</reference>
<gene>
    <name evidence="3" type="ORF">RFI_16012</name>
</gene>
<keyword evidence="4" id="KW-1185">Reference proteome</keyword>
<keyword evidence="1" id="KW-0472">Membrane</keyword>
<feature type="chain" id="PRO_5004975545" evidence="2">
    <location>
        <begin position="18"/>
        <end position="321"/>
    </location>
</feature>
<comment type="caution">
    <text evidence="3">The sequence shown here is derived from an EMBL/GenBank/DDBJ whole genome shotgun (WGS) entry which is preliminary data.</text>
</comment>
<dbReference type="EMBL" id="ASPP01011866">
    <property type="protein sequence ID" value="ETO21191.1"/>
    <property type="molecule type" value="Genomic_DNA"/>
</dbReference>
<dbReference type="Proteomes" id="UP000023152">
    <property type="component" value="Unassembled WGS sequence"/>
</dbReference>
<keyword evidence="1" id="KW-0812">Transmembrane</keyword>
<feature type="transmembrane region" description="Helical" evidence="1">
    <location>
        <begin position="190"/>
        <end position="208"/>
    </location>
</feature>